<proteinExistence type="predicted"/>
<comment type="caution">
    <text evidence="1">The sequence shown here is derived from an EMBL/GenBank/DDBJ whole genome shotgun (WGS) entry which is preliminary data.</text>
</comment>
<dbReference type="AlphaFoldDB" id="A0A6A1VSV0"/>
<evidence type="ECO:0000313" key="2">
    <source>
        <dbReference type="Proteomes" id="UP000516437"/>
    </source>
</evidence>
<name>A0A6A1VSV0_9ROSI</name>
<gene>
    <name evidence="1" type="ORF">CJ030_MR4G023699</name>
</gene>
<evidence type="ECO:0000313" key="1">
    <source>
        <dbReference type="EMBL" id="KAB1216014.1"/>
    </source>
</evidence>
<sequence length="77" mass="8312">MADLKGMVEAAISPMHQLCVDLGTRVSSMETQISGLQPFLTTTLGTLRVMSRRLGAIEDQLGKMSEYTRKGSSQPGP</sequence>
<keyword evidence="2" id="KW-1185">Reference proteome</keyword>
<accession>A0A6A1VSV0</accession>
<protein>
    <submittedName>
        <fullName evidence="1">Uncharacterized protein</fullName>
    </submittedName>
</protein>
<organism evidence="1 2">
    <name type="scientific">Morella rubra</name>
    <name type="common">Chinese bayberry</name>
    <dbReference type="NCBI Taxonomy" id="262757"/>
    <lineage>
        <taxon>Eukaryota</taxon>
        <taxon>Viridiplantae</taxon>
        <taxon>Streptophyta</taxon>
        <taxon>Embryophyta</taxon>
        <taxon>Tracheophyta</taxon>
        <taxon>Spermatophyta</taxon>
        <taxon>Magnoliopsida</taxon>
        <taxon>eudicotyledons</taxon>
        <taxon>Gunneridae</taxon>
        <taxon>Pentapetalae</taxon>
        <taxon>rosids</taxon>
        <taxon>fabids</taxon>
        <taxon>Fagales</taxon>
        <taxon>Myricaceae</taxon>
        <taxon>Morella</taxon>
    </lineage>
</organism>
<reference evidence="1 2" key="1">
    <citation type="journal article" date="2019" name="Plant Biotechnol. J.">
        <title>The red bayberry genome and genetic basis of sex determination.</title>
        <authorList>
            <person name="Jia H.M."/>
            <person name="Jia H.J."/>
            <person name="Cai Q.L."/>
            <person name="Wang Y."/>
            <person name="Zhao H.B."/>
            <person name="Yang W.F."/>
            <person name="Wang G.Y."/>
            <person name="Li Y.H."/>
            <person name="Zhan D.L."/>
            <person name="Shen Y.T."/>
            <person name="Niu Q.F."/>
            <person name="Chang L."/>
            <person name="Qiu J."/>
            <person name="Zhao L."/>
            <person name="Xie H.B."/>
            <person name="Fu W.Y."/>
            <person name="Jin J."/>
            <person name="Li X.W."/>
            <person name="Jiao Y."/>
            <person name="Zhou C.C."/>
            <person name="Tu T."/>
            <person name="Chai C.Y."/>
            <person name="Gao J.L."/>
            <person name="Fan L.J."/>
            <person name="van de Weg E."/>
            <person name="Wang J.Y."/>
            <person name="Gao Z.S."/>
        </authorList>
    </citation>
    <scope>NUCLEOTIDE SEQUENCE [LARGE SCALE GENOMIC DNA]</scope>
    <source>
        <tissue evidence="1">Leaves</tissue>
    </source>
</reference>
<dbReference type="Proteomes" id="UP000516437">
    <property type="component" value="Chromosome 4"/>
</dbReference>
<dbReference type="EMBL" id="RXIC02000022">
    <property type="protein sequence ID" value="KAB1216014.1"/>
    <property type="molecule type" value="Genomic_DNA"/>
</dbReference>